<feature type="region of interest" description="Disordered" evidence="5">
    <location>
        <begin position="1"/>
        <end position="39"/>
    </location>
</feature>
<evidence type="ECO:0000259" key="7">
    <source>
        <dbReference type="PROSITE" id="PS50850"/>
    </source>
</evidence>
<evidence type="ECO:0000256" key="4">
    <source>
        <dbReference type="ARBA" id="ARBA00023136"/>
    </source>
</evidence>
<accession>A0A1L7XXD0</accession>
<feature type="transmembrane region" description="Helical" evidence="6">
    <location>
        <begin position="439"/>
        <end position="461"/>
    </location>
</feature>
<keyword evidence="3 6" id="KW-1133">Transmembrane helix</keyword>
<feature type="transmembrane region" description="Helical" evidence="6">
    <location>
        <begin position="403"/>
        <end position="427"/>
    </location>
</feature>
<keyword evidence="4 6" id="KW-0472">Membrane</keyword>
<comment type="subcellular location">
    <subcellularLocation>
        <location evidence="1">Membrane</location>
        <topology evidence="1">Multi-pass membrane protein</topology>
    </subcellularLocation>
</comment>
<feature type="domain" description="Major facilitator superfamily (MFS) profile" evidence="7">
    <location>
        <begin position="74"/>
        <end position="533"/>
    </location>
</feature>
<sequence length="540" mass="59243">MARPDRDPDADLPKDGKTDALQSDIPSNDKDCHSPKPALGTARLIKGDGRIILVPTPSRDPADPLNWSPLRKWTILSLLVLWSATALSVQNFLSNFLPSVYTRFPDATTNQINLLLTISTPLVAPGQLVFVPLALTYGRRFSLLLSITLLLVSTVWGACSTSYGSLLGARVVEGFAGGPTDAMGFTIIQEFSFVHERGRMLGVLMMGQLALQLVFAIATNYMAVSTGFKWPFVLFSCISAGTFIGLWIFMPETRYERHSEQNNLEITLKEHTAIRKALNSTGEFPHFGLKRQMSFWVGKGSGPDRDFFLVFRHIGAMLFHPVIWWSALLNAVMTGALIAFSTIFAEMLVAPPWSWPATNVGLINIGAVVAALLNWVLLGWGNDKLAVYLAKRNKGVSVPEHRLLLLSIPVAIGFAANIGFGAIAQRYLITDPGGSQPHWFSLAFIFAIFYMAFGGILEVTYTYLAAMTEPSHSLAAMTVVSVLRDMISFGMSYGVNNFAVKYGYLTSFGVYGMLVAVFGLMGVPIYFYGKVLRTKLHSAI</sequence>
<feature type="compositionally biased region" description="Basic and acidic residues" evidence="5">
    <location>
        <begin position="1"/>
        <end position="18"/>
    </location>
</feature>
<gene>
    <name evidence="8" type="ORF">PAC_19604</name>
</gene>
<dbReference type="InterPro" id="IPR011701">
    <property type="entry name" value="MFS"/>
</dbReference>
<keyword evidence="2 6" id="KW-0812">Transmembrane</keyword>
<feature type="transmembrane region" description="Helical" evidence="6">
    <location>
        <begin position="473"/>
        <end position="496"/>
    </location>
</feature>
<dbReference type="PANTHER" id="PTHR23502:SF164">
    <property type="entry name" value="MAJOR FACILITATOR SUPERFAMILY (MFS) PROFILE DOMAIN-CONTAINING PROTEIN"/>
    <property type="match status" value="1"/>
</dbReference>
<evidence type="ECO:0000256" key="6">
    <source>
        <dbReference type="SAM" id="Phobius"/>
    </source>
</evidence>
<feature type="transmembrane region" description="Helical" evidence="6">
    <location>
        <begin position="508"/>
        <end position="528"/>
    </location>
</feature>
<dbReference type="PANTHER" id="PTHR23502">
    <property type="entry name" value="MAJOR FACILITATOR SUPERFAMILY"/>
    <property type="match status" value="1"/>
</dbReference>
<dbReference type="Gene3D" id="1.20.1250.20">
    <property type="entry name" value="MFS general substrate transporter like domains"/>
    <property type="match status" value="1"/>
</dbReference>
<name>A0A1L7XXD0_9HELO</name>
<dbReference type="PROSITE" id="PS50850">
    <property type="entry name" value="MFS"/>
    <property type="match status" value="1"/>
</dbReference>
<evidence type="ECO:0000256" key="5">
    <source>
        <dbReference type="SAM" id="MobiDB-lite"/>
    </source>
</evidence>
<feature type="transmembrane region" description="Helical" evidence="6">
    <location>
        <begin position="322"/>
        <end position="349"/>
    </location>
</feature>
<dbReference type="Proteomes" id="UP000184330">
    <property type="component" value="Unassembled WGS sequence"/>
</dbReference>
<keyword evidence="9" id="KW-1185">Reference proteome</keyword>
<dbReference type="InterPro" id="IPR036259">
    <property type="entry name" value="MFS_trans_sf"/>
</dbReference>
<dbReference type="GO" id="GO:0022857">
    <property type="term" value="F:transmembrane transporter activity"/>
    <property type="evidence" value="ECO:0007669"/>
    <property type="project" value="InterPro"/>
</dbReference>
<dbReference type="GO" id="GO:0005886">
    <property type="term" value="C:plasma membrane"/>
    <property type="evidence" value="ECO:0007669"/>
    <property type="project" value="TreeGrafter"/>
</dbReference>
<evidence type="ECO:0000256" key="3">
    <source>
        <dbReference type="ARBA" id="ARBA00022989"/>
    </source>
</evidence>
<feature type="transmembrane region" description="Helical" evidence="6">
    <location>
        <begin position="361"/>
        <end position="382"/>
    </location>
</feature>
<dbReference type="STRING" id="576137.A0A1L7XXD0"/>
<feature type="transmembrane region" description="Helical" evidence="6">
    <location>
        <begin position="141"/>
        <end position="159"/>
    </location>
</feature>
<evidence type="ECO:0000313" key="8">
    <source>
        <dbReference type="EMBL" id="CZR69704.1"/>
    </source>
</evidence>
<evidence type="ECO:0000256" key="1">
    <source>
        <dbReference type="ARBA" id="ARBA00004141"/>
    </source>
</evidence>
<feature type="transmembrane region" description="Helical" evidence="6">
    <location>
        <begin position="73"/>
        <end position="93"/>
    </location>
</feature>
<organism evidence="8 9">
    <name type="scientific">Phialocephala subalpina</name>
    <dbReference type="NCBI Taxonomy" id="576137"/>
    <lineage>
        <taxon>Eukaryota</taxon>
        <taxon>Fungi</taxon>
        <taxon>Dikarya</taxon>
        <taxon>Ascomycota</taxon>
        <taxon>Pezizomycotina</taxon>
        <taxon>Leotiomycetes</taxon>
        <taxon>Helotiales</taxon>
        <taxon>Mollisiaceae</taxon>
        <taxon>Phialocephala</taxon>
        <taxon>Phialocephala fortinii species complex</taxon>
    </lineage>
</organism>
<feature type="transmembrane region" description="Helical" evidence="6">
    <location>
        <begin position="114"/>
        <end position="135"/>
    </location>
</feature>
<reference evidence="8 9" key="1">
    <citation type="submission" date="2016-03" db="EMBL/GenBank/DDBJ databases">
        <authorList>
            <person name="Ploux O."/>
        </authorList>
    </citation>
    <scope>NUCLEOTIDE SEQUENCE [LARGE SCALE GENOMIC DNA]</scope>
    <source>
        <strain evidence="8 9">UAMH 11012</strain>
    </source>
</reference>
<evidence type="ECO:0000256" key="2">
    <source>
        <dbReference type="ARBA" id="ARBA00022692"/>
    </source>
</evidence>
<feature type="transmembrane region" description="Helical" evidence="6">
    <location>
        <begin position="201"/>
        <end position="224"/>
    </location>
</feature>
<feature type="transmembrane region" description="Helical" evidence="6">
    <location>
        <begin position="230"/>
        <end position="249"/>
    </location>
</feature>
<dbReference type="EMBL" id="FJOG01000077">
    <property type="protein sequence ID" value="CZR69704.1"/>
    <property type="molecule type" value="Genomic_DNA"/>
</dbReference>
<proteinExistence type="predicted"/>
<dbReference type="Pfam" id="PF07690">
    <property type="entry name" value="MFS_1"/>
    <property type="match status" value="1"/>
</dbReference>
<dbReference type="InterPro" id="IPR020846">
    <property type="entry name" value="MFS_dom"/>
</dbReference>
<protein>
    <recommendedName>
        <fullName evidence="7">Major facilitator superfamily (MFS) profile domain-containing protein</fullName>
    </recommendedName>
</protein>
<dbReference type="AlphaFoldDB" id="A0A1L7XXD0"/>
<dbReference type="SUPFAM" id="SSF103473">
    <property type="entry name" value="MFS general substrate transporter"/>
    <property type="match status" value="1"/>
</dbReference>
<dbReference type="OrthoDB" id="5215911at2759"/>
<evidence type="ECO:0000313" key="9">
    <source>
        <dbReference type="Proteomes" id="UP000184330"/>
    </source>
</evidence>